<protein>
    <recommendedName>
        <fullName evidence="3 8">Histidinol dehydrogenase</fullName>
        <shortName evidence="8">HDH</shortName>
        <ecNumber evidence="3 8">1.1.1.23</ecNumber>
    </recommendedName>
</protein>
<feature type="binding site" evidence="8 12">
    <location>
        <position position="409"/>
    </location>
    <ligand>
        <name>substrate</name>
    </ligand>
</feature>
<feature type="binding site" evidence="8 13">
    <location>
        <position position="414"/>
    </location>
    <ligand>
        <name>Zn(2+)</name>
        <dbReference type="ChEBI" id="CHEBI:29105"/>
    </ligand>
</feature>
<evidence type="ECO:0000256" key="5">
    <source>
        <dbReference type="ARBA" id="ARBA00022833"/>
    </source>
</evidence>
<gene>
    <name evidence="8 15" type="primary">hisD</name>
    <name evidence="15" type="ORF">AN618_17740</name>
</gene>
<feature type="binding site" evidence="8 11">
    <location>
        <position position="185"/>
    </location>
    <ligand>
        <name>NAD(+)</name>
        <dbReference type="ChEBI" id="CHEBI:57540"/>
    </ligand>
</feature>
<feature type="binding site" evidence="8 11">
    <location>
        <position position="208"/>
    </location>
    <ligand>
        <name>NAD(+)</name>
        <dbReference type="ChEBI" id="CHEBI:57540"/>
    </ligand>
</feature>
<feature type="binding site" evidence="8 12">
    <location>
        <position position="231"/>
    </location>
    <ligand>
        <name>substrate</name>
    </ligand>
</feature>
<feature type="binding site" evidence="8 12">
    <location>
        <position position="253"/>
    </location>
    <ligand>
        <name>substrate</name>
    </ligand>
</feature>
<keyword evidence="8" id="KW-0368">Histidine biosynthesis</keyword>
<reference evidence="15 16" key="1">
    <citation type="submission" date="2015-12" db="EMBL/GenBank/DDBJ databases">
        <title>Draft genome sequnece of Fervidicola ferrireducens strain Y170.</title>
        <authorList>
            <person name="Patel B.K."/>
        </authorList>
    </citation>
    <scope>NUCLEOTIDE SEQUENCE [LARGE SCALE GENOMIC DNA]</scope>
    <source>
        <strain evidence="15 16">Y170</strain>
    </source>
</reference>
<dbReference type="Pfam" id="PF00815">
    <property type="entry name" value="Histidinol_dh"/>
    <property type="match status" value="1"/>
</dbReference>
<dbReference type="FunFam" id="3.40.50.1980:FF:000001">
    <property type="entry name" value="Histidinol dehydrogenase"/>
    <property type="match status" value="1"/>
</dbReference>
<comment type="function">
    <text evidence="1 8">Catalyzes the sequential NAD-dependent oxidations of L-histidinol to L-histidinaldehyde and then to L-histidine.</text>
</comment>
<feature type="binding site" evidence="8 11">
    <location>
        <position position="124"/>
    </location>
    <ligand>
        <name>NAD(+)</name>
        <dbReference type="ChEBI" id="CHEBI:57540"/>
    </ligand>
</feature>
<keyword evidence="16" id="KW-1185">Reference proteome</keyword>
<evidence type="ECO:0000256" key="2">
    <source>
        <dbReference type="ARBA" id="ARBA00010178"/>
    </source>
</evidence>
<feature type="binding site" evidence="8 12">
    <location>
        <position position="414"/>
    </location>
    <ligand>
        <name>substrate</name>
    </ligand>
</feature>
<dbReference type="InterPro" id="IPR012131">
    <property type="entry name" value="Hstdl_DH"/>
</dbReference>
<accession>A0A140L557</accession>
<dbReference type="InParanoid" id="A0A140L557"/>
<dbReference type="GO" id="GO:0005829">
    <property type="term" value="C:cytosol"/>
    <property type="evidence" value="ECO:0007669"/>
    <property type="project" value="TreeGrafter"/>
</dbReference>
<dbReference type="Gene3D" id="3.40.50.1980">
    <property type="entry name" value="Nitrogenase molybdenum iron protein domain"/>
    <property type="match status" value="2"/>
</dbReference>
<comment type="pathway">
    <text evidence="8">Amino-acid biosynthesis; L-histidine biosynthesis; L-histidine from 5-phospho-alpha-D-ribose 1-diphosphate: step 9/9.</text>
</comment>
<evidence type="ECO:0000256" key="14">
    <source>
        <dbReference type="RuleBase" id="RU004175"/>
    </source>
</evidence>
<keyword evidence="8 11" id="KW-0520">NAD</keyword>
<dbReference type="Proteomes" id="UP000070427">
    <property type="component" value="Unassembled WGS sequence"/>
</dbReference>
<dbReference type="EC" id="1.1.1.23" evidence="3 8"/>
<comment type="similarity">
    <text evidence="2 8 9 14">Belongs to the histidinol dehydrogenase family.</text>
</comment>
<dbReference type="SUPFAM" id="SSF53720">
    <property type="entry name" value="ALDH-like"/>
    <property type="match status" value="1"/>
</dbReference>
<keyword evidence="5 8" id="KW-0862">Zinc</keyword>
<comment type="caution">
    <text evidence="15">The sequence shown here is derived from an EMBL/GenBank/DDBJ whole genome shotgun (WGS) entry which is preliminary data.</text>
</comment>
<evidence type="ECO:0000256" key="10">
    <source>
        <dbReference type="PIRSR" id="PIRSR000099-1"/>
    </source>
</evidence>
<dbReference type="GO" id="GO:0004399">
    <property type="term" value="F:histidinol dehydrogenase activity"/>
    <property type="evidence" value="ECO:0007669"/>
    <property type="project" value="UniProtKB-UniRule"/>
</dbReference>
<feature type="active site" description="Proton acceptor" evidence="8 10">
    <location>
        <position position="322"/>
    </location>
</feature>
<evidence type="ECO:0000256" key="6">
    <source>
        <dbReference type="ARBA" id="ARBA00023002"/>
    </source>
</evidence>
<dbReference type="PANTHER" id="PTHR21256:SF2">
    <property type="entry name" value="HISTIDINE BIOSYNTHESIS TRIFUNCTIONAL PROTEIN"/>
    <property type="match status" value="1"/>
</dbReference>
<dbReference type="NCBIfam" id="TIGR00069">
    <property type="entry name" value="hisD"/>
    <property type="match status" value="1"/>
</dbReference>
<evidence type="ECO:0000256" key="8">
    <source>
        <dbReference type="HAMAP-Rule" id="MF_01024"/>
    </source>
</evidence>
<evidence type="ECO:0000313" key="15">
    <source>
        <dbReference type="EMBL" id="KXG75682.1"/>
    </source>
</evidence>
<dbReference type="HAMAP" id="MF_01024">
    <property type="entry name" value="HisD"/>
    <property type="match status" value="1"/>
</dbReference>
<evidence type="ECO:0000256" key="11">
    <source>
        <dbReference type="PIRSR" id="PIRSR000099-2"/>
    </source>
</evidence>
<dbReference type="GO" id="GO:0051287">
    <property type="term" value="F:NAD binding"/>
    <property type="evidence" value="ECO:0007669"/>
    <property type="project" value="InterPro"/>
</dbReference>
<dbReference type="PANTHER" id="PTHR21256">
    <property type="entry name" value="HISTIDINOL DEHYDROGENASE HDH"/>
    <property type="match status" value="1"/>
</dbReference>
<feature type="binding site" evidence="8 13">
    <location>
        <position position="355"/>
    </location>
    <ligand>
        <name>Zn(2+)</name>
        <dbReference type="ChEBI" id="CHEBI:29105"/>
    </ligand>
</feature>
<evidence type="ECO:0000313" key="16">
    <source>
        <dbReference type="Proteomes" id="UP000070427"/>
    </source>
</evidence>
<dbReference type="UniPathway" id="UPA00031">
    <property type="reaction ID" value="UER00014"/>
</dbReference>
<feature type="binding site" evidence="8 13">
    <location>
        <position position="253"/>
    </location>
    <ligand>
        <name>Zn(2+)</name>
        <dbReference type="ChEBI" id="CHEBI:29105"/>
    </ligand>
</feature>
<dbReference type="CDD" id="cd06572">
    <property type="entry name" value="Histidinol_dh"/>
    <property type="match status" value="1"/>
</dbReference>
<feature type="active site" description="Proton acceptor" evidence="8 10">
    <location>
        <position position="321"/>
    </location>
</feature>
<dbReference type="GO" id="GO:0000105">
    <property type="term" value="P:L-histidine biosynthetic process"/>
    <property type="evidence" value="ECO:0007669"/>
    <property type="project" value="UniProtKB-UniRule"/>
</dbReference>
<dbReference type="GO" id="GO:0008270">
    <property type="term" value="F:zinc ion binding"/>
    <property type="evidence" value="ECO:0007669"/>
    <property type="project" value="UniProtKB-UniRule"/>
</dbReference>
<evidence type="ECO:0000256" key="13">
    <source>
        <dbReference type="PIRSR" id="PIRSR000099-4"/>
    </source>
</evidence>
<comment type="catalytic activity">
    <reaction evidence="7 8">
        <text>L-histidinol + 2 NAD(+) + H2O = L-histidine + 2 NADH + 3 H(+)</text>
        <dbReference type="Rhea" id="RHEA:20641"/>
        <dbReference type="ChEBI" id="CHEBI:15377"/>
        <dbReference type="ChEBI" id="CHEBI:15378"/>
        <dbReference type="ChEBI" id="CHEBI:57540"/>
        <dbReference type="ChEBI" id="CHEBI:57595"/>
        <dbReference type="ChEBI" id="CHEBI:57699"/>
        <dbReference type="ChEBI" id="CHEBI:57945"/>
        <dbReference type="EC" id="1.1.1.23"/>
    </reaction>
</comment>
<evidence type="ECO:0000256" key="4">
    <source>
        <dbReference type="ARBA" id="ARBA00022723"/>
    </source>
</evidence>
<feature type="binding site" evidence="8 12">
    <location>
        <position position="355"/>
    </location>
    <ligand>
        <name>substrate</name>
    </ligand>
</feature>
<evidence type="ECO:0000256" key="3">
    <source>
        <dbReference type="ARBA" id="ARBA00012965"/>
    </source>
</evidence>
<dbReference type="InterPro" id="IPR001692">
    <property type="entry name" value="Histidinol_DH_CS"/>
</dbReference>
<dbReference type="PRINTS" id="PR00083">
    <property type="entry name" value="HOLDHDRGNASE"/>
</dbReference>
<keyword evidence="6 8" id="KW-0560">Oxidoreductase</keyword>
<feature type="binding site" evidence="8 12">
    <location>
        <position position="256"/>
    </location>
    <ligand>
        <name>substrate</name>
    </ligand>
</feature>
<name>A0A140L557_9FIRM</name>
<organism evidence="15 16">
    <name type="scientific">Fervidicola ferrireducens</name>
    <dbReference type="NCBI Taxonomy" id="520764"/>
    <lineage>
        <taxon>Bacteria</taxon>
        <taxon>Bacillati</taxon>
        <taxon>Bacillota</taxon>
        <taxon>Clostridia</taxon>
        <taxon>Thermosediminibacterales</taxon>
        <taxon>Thermosediminibacteraceae</taxon>
        <taxon>Fervidicola</taxon>
    </lineage>
</organism>
<dbReference type="InterPro" id="IPR016161">
    <property type="entry name" value="Ald_DH/histidinol_DH"/>
</dbReference>
<keyword evidence="4 8" id="KW-0479">Metal-binding</keyword>
<comment type="cofactor">
    <cofactor evidence="8 13">
        <name>Zn(2+)</name>
        <dbReference type="ChEBI" id="CHEBI:29105"/>
    </cofactor>
    <text evidence="8 13">Binds 1 zinc ion per subunit.</text>
</comment>
<feature type="binding site" evidence="8 12">
    <location>
        <position position="322"/>
    </location>
    <ligand>
        <name>substrate</name>
    </ligand>
</feature>
<dbReference type="STRING" id="520764.AN618_17740"/>
<dbReference type="PATRIC" id="fig|520764.3.peg.1909"/>
<sequence length="433" mass="46628">MLPVLTEHELFERLRKRAQSFEKARDAVKKIKEMVLSSGDDALIRLTSELDGVTLNKNTMRFPAKGIEESEKSISPSLKKAMDLAFERIFDFHERIKPQNKLFFDNYGNLMGKIYKPVESVGVYIPGGSAAYPSSVLMNIVPALVAGVKKIVAVTPPKAEPPHPAVLYALKLCNVTELYTVGGAQAIFALAYGTETIPRVDKIVGPGNVYVAEAKREVSGVVGIDGFAGPSEVVVIADSSANPRWVAADLLAQAEHDENATSILLSCDESLIEEVRIALQSFLATLESGKTASSSLSKWGGAIKVKDVYEAIEISNRIAPEHLELMVKNPRTYIGYIKNAGAVFLGPFSAEALGDYILGPSHVLPTSGTSRFSSGLSAENFMKATSLISATPAGFFALSPCAGEIAKAEGLPAHYLSLKIRNGREFAGCEPRH</sequence>
<dbReference type="PROSITE" id="PS00611">
    <property type="entry name" value="HISOL_DEHYDROGENASE"/>
    <property type="match status" value="1"/>
</dbReference>
<keyword evidence="8" id="KW-0028">Amino-acid biosynthesis</keyword>
<dbReference type="InterPro" id="IPR022695">
    <property type="entry name" value="Histidinol_DH_monofunct"/>
</dbReference>
<dbReference type="RefSeq" id="WP_066353997.1">
    <property type="nucleotide sequence ID" value="NZ_LOED01000024.1"/>
</dbReference>
<dbReference type="Gene3D" id="1.20.5.1300">
    <property type="match status" value="1"/>
</dbReference>
<evidence type="ECO:0000256" key="12">
    <source>
        <dbReference type="PIRSR" id="PIRSR000099-3"/>
    </source>
</evidence>
<evidence type="ECO:0000256" key="9">
    <source>
        <dbReference type="PIRNR" id="PIRNR000099"/>
    </source>
</evidence>
<evidence type="ECO:0000256" key="1">
    <source>
        <dbReference type="ARBA" id="ARBA00003850"/>
    </source>
</evidence>
<proteinExistence type="inferred from homology"/>
<dbReference type="FunCoup" id="A0A140L557">
    <property type="interactions" value="414"/>
</dbReference>
<dbReference type="PIRSF" id="PIRSF000099">
    <property type="entry name" value="Histidinol_dh"/>
    <property type="match status" value="1"/>
</dbReference>
<dbReference type="EMBL" id="LOED01000024">
    <property type="protein sequence ID" value="KXG75682.1"/>
    <property type="molecule type" value="Genomic_DNA"/>
</dbReference>
<feature type="binding site" evidence="8 13">
    <location>
        <position position="256"/>
    </location>
    <ligand>
        <name>Zn(2+)</name>
        <dbReference type="ChEBI" id="CHEBI:29105"/>
    </ligand>
</feature>
<evidence type="ECO:0000256" key="7">
    <source>
        <dbReference type="ARBA" id="ARBA00049489"/>
    </source>
</evidence>
<dbReference type="AlphaFoldDB" id="A0A140L557"/>
<dbReference type="OrthoDB" id="9805269at2"/>